<name>A0ABD1DYR7_CULPP</name>
<proteinExistence type="predicted"/>
<feature type="region of interest" description="Disordered" evidence="1">
    <location>
        <begin position="536"/>
        <end position="602"/>
    </location>
</feature>
<protein>
    <submittedName>
        <fullName evidence="2">Uncharacterized protein</fullName>
    </submittedName>
</protein>
<sequence>MRKDRMFNRECKWIAFEEPSLVAVDSPAESRTRTKYRRFSKVSTRFSFALQELKQDVQKVVPRHRFISGQAFWTELQLFDERDAPSSDALCAAIEFDQDEDLDSGCWDEFEDFDDSVTEKSRKFGWREHVELYLERAAQISEYDDATTNVGETMSENFTQRAPGDANESEVTTSMLDFSLTSTLELDSVADDVHKLIEQISDEMFSPPAMEEPAKDIAAVPAAVAGSVPSGAGYSTASGQGEAGEKVGLVTQQPSTQLPASSSVASGKKATRRRTSKAAPAAPSAAIATAIVATPLHVRPIPRIRSVLKKGSAYATEPPSTVKKSVTFSTTVAMSPYEERDTRKLADDSNILENTLPRQQSTPKVSHQQARGAKRKCVYDFHDDLEKETETEELAKSVEVSTQTEKTESTAEMIRTIVEYTINSFKEVEESKSEGDSSTERAIQEILEHTKASFKVDETPKKKKRKRRKLDLLNDSIIQLHKKVDRLEKRERRRQRRPRPTCRLVVKKVVPAKAKPCTERCTQTDAPVMAEASVATTFELSKPPPKKRAPRKKAAKVKQPDDPEGGAPKPKRARRKDQQTIEECLNSEGGSTAAADVIREPKKITTRKVVPDVVRMDDGQLVAQDSEDNLSREFEIEERIRDGCGWSQMG</sequence>
<comment type="caution">
    <text evidence="2">The sequence shown here is derived from an EMBL/GenBank/DDBJ whole genome shotgun (WGS) entry which is preliminary data.</text>
</comment>
<feature type="region of interest" description="Disordered" evidence="1">
    <location>
        <begin position="252"/>
        <end position="284"/>
    </location>
</feature>
<keyword evidence="3" id="KW-1185">Reference proteome</keyword>
<organism evidence="2 3">
    <name type="scientific">Culex pipiens pipiens</name>
    <name type="common">Northern house mosquito</name>
    <dbReference type="NCBI Taxonomy" id="38569"/>
    <lineage>
        <taxon>Eukaryota</taxon>
        <taxon>Metazoa</taxon>
        <taxon>Ecdysozoa</taxon>
        <taxon>Arthropoda</taxon>
        <taxon>Hexapoda</taxon>
        <taxon>Insecta</taxon>
        <taxon>Pterygota</taxon>
        <taxon>Neoptera</taxon>
        <taxon>Endopterygota</taxon>
        <taxon>Diptera</taxon>
        <taxon>Nematocera</taxon>
        <taxon>Culicoidea</taxon>
        <taxon>Culicidae</taxon>
        <taxon>Culicinae</taxon>
        <taxon>Culicini</taxon>
        <taxon>Culex</taxon>
        <taxon>Culex</taxon>
    </lineage>
</organism>
<dbReference type="Proteomes" id="UP001562425">
    <property type="component" value="Unassembled WGS sequence"/>
</dbReference>
<feature type="compositionally biased region" description="Basic residues" evidence="1">
    <location>
        <begin position="544"/>
        <end position="556"/>
    </location>
</feature>
<dbReference type="EMBL" id="JBEHCU010000884">
    <property type="protein sequence ID" value="KAL1404032.1"/>
    <property type="molecule type" value="Genomic_DNA"/>
</dbReference>
<accession>A0ABD1DYR7</accession>
<reference evidence="2 3" key="1">
    <citation type="submission" date="2024-05" db="EMBL/GenBank/DDBJ databases">
        <title>Culex pipiens pipiens assembly and annotation.</title>
        <authorList>
            <person name="Alout H."/>
            <person name="Durand T."/>
        </authorList>
    </citation>
    <scope>NUCLEOTIDE SEQUENCE [LARGE SCALE GENOMIC DNA]</scope>
    <source>
        <strain evidence="2">HA-2024</strain>
        <tissue evidence="2">Whole body</tissue>
    </source>
</reference>
<feature type="compositionally biased region" description="Polar residues" evidence="1">
    <location>
        <begin position="252"/>
        <end position="265"/>
    </location>
</feature>
<evidence type="ECO:0000313" key="3">
    <source>
        <dbReference type="Proteomes" id="UP001562425"/>
    </source>
</evidence>
<dbReference type="AlphaFoldDB" id="A0ABD1DYR7"/>
<evidence type="ECO:0000256" key="1">
    <source>
        <dbReference type="SAM" id="MobiDB-lite"/>
    </source>
</evidence>
<gene>
    <name evidence="2" type="ORF">pipiens_019099</name>
</gene>
<evidence type="ECO:0000313" key="2">
    <source>
        <dbReference type="EMBL" id="KAL1404032.1"/>
    </source>
</evidence>